<dbReference type="Gene3D" id="3.40.50.300">
    <property type="entry name" value="P-loop containing nucleotide triphosphate hydrolases"/>
    <property type="match status" value="1"/>
</dbReference>
<dbReference type="InterPro" id="IPR050678">
    <property type="entry name" value="DNA_Partitioning_ATPase"/>
</dbReference>
<dbReference type="SUPFAM" id="SSF46955">
    <property type="entry name" value="Putative DNA-binding domain"/>
    <property type="match status" value="1"/>
</dbReference>
<proteinExistence type="predicted"/>
<reference evidence="2 3" key="1">
    <citation type="submission" date="2023-07" db="EMBL/GenBank/DDBJ databases">
        <title>Sorghum-associated microbial communities from plants grown in Nebraska, USA.</title>
        <authorList>
            <person name="Schachtman D."/>
        </authorList>
    </citation>
    <scope>NUCLEOTIDE SEQUENCE [LARGE SCALE GENOMIC DNA]</scope>
    <source>
        <strain evidence="2 3">BE240</strain>
    </source>
</reference>
<sequence length="413" mass="45332">MRKVKPTPAEIGLSELEALTENAGNVISQVRSFMLAPEARKKPPVFNSAQLCELCGIDRSRLQYLVKKGELPAGDREGNGRREWTLAEAREWVRALRPEYLRDPALATAAVITVANFKGGVSKTTTAAVLAQGLSLRGHKVLVVDCDPQGSLTTLFGVLPASEVEEEDTIMPLCTGEAESIMPSIQKTYWDGIDLVAAAPLLFSAEFMLPLKQVKDRSFAFWRVLDNGLDEARDEYDVIIIDTPPSLSYITINALMAANGVVMPLPPSSLDFASSAQFWNLFTETCNSLFDRNPDNKKFHFIDVVLSRVDRGDVASAAVREWIMSAYGPKVLPIEIPKTSIAASASATFGTVYDIDPASVQAKTLKRAHDAYEDLINFIEPQIEGFWADCAQIVKSTETELQAKEKEVGTTNE</sequence>
<organism evidence="2 3">
    <name type="scientific">Hydrogenophaga laconesensis</name>
    <dbReference type="NCBI Taxonomy" id="1805971"/>
    <lineage>
        <taxon>Bacteria</taxon>
        <taxon>Pseudomonadati</taxon>
        <taxon>Pseudomonadota</taxon>
        <taxon>Betaproteobacteria</taxon>
        <taxon>Burkholderiales</taxon>
        <taxon>Comamonadaceae</taxon>
        <taxon>Hydrogenophaga</taxon>
    </lineage>
</organism>
<dbReference type="RefSeq" id="WP_204735880.1">
    <property type="nucleotide sequence ID" value="NZ_JAVDWE010000028.1"/>
</dbReference>
<dbReference type="CDD" id="cd02042">
    <property type="entry name" value="ParAB_family"/>
    <property type="match status" value="1"/>
</dbReference>
<dbReference type="InterPro" id="IPR009061">
    <property type="entry name" value="DNA-bd_dom_put_sf"/>
</dbReference>
<evidence type="ECO:0000313" key="3">
    <source>
        <dbReference type="Proteomes" id="UP001265550"/>
    </source>
</evidence>
<name>A0ABU1VJK4_9BURK</name>
<dbReference type="SUPFAM" id="SSF52540">
    <property type="entry name" value="P-loop containing nucleoside triphosphate hydrolases"/>
    <property type="match status" value="1"/>
</dbReference>
<dbReference type="EMBL" id="JAVDWE010000028">
    <property type="protein sequence ID" value="MDR7097490.1"/>
    <property type="molecule type" value="Genomic_DNA"/>
</dbReference>
<protein>
    <submittedName>
        <fullName evidence="2">Chromosome partitioning protein</fullName>
    </submittedName>
</protein>
<dbReference type="PANTHER" id="PTHR13696:SF52">
    <property type="entry name" value="PARA FAMILY PROTEIN CT_582"/>
    <property type="match status" value="1"/>
</dbReference>
<accession>A0ABU1VJK4</accession>
<gene>
    <name evidence="2" type="ORF">J2X09_005266</name>
</gene>
<feature type="domain" description="AAA" evidence="1">
    <location>
        <begin position="110"/>
        <end position="283"/>
    </location>
</feature>
<evidence type="ECO:0000313" key="2">
    <source>
        <dbReference type="EMBL" id="MDR7097490.1"/>
    </source>
</evidence>
<dbReference type="Proteomes" id="UP001265550">
    <property type="component" value="Unassembled WGS sequence"/>
</dbReference>
<comment type="caution">
    <text evidence="2">The sequence shown here is derived from an EMBL/GenBank/DDBJ whole genome shotgun (WGS) entry which is preliminary data.</text>
</comment>
<dbReference type="Pfam" id="PF13614">
    <property type="entry name" value="AAA_31"/>
    <property type="match status" value="1"/>
</dbReference>
<dbReference type="InterPro" id="IPR027417">
    <property type="entry name" value="P-loop_NTPase"/>
</dbReference>
<keyword evidence="3" id="KW-1185">Reference proteome</keyword>
<dbReference type="InterPro" id="IPR025669">
    <property type="entry name" value="AAA_dom"/>
</dbReference>
<dbReference type="PANTHER" id="PTHR13696">
    <property type="entry name" value="P-LOOP CONTAINING NUCLEOSIDE TRIPHOSPHATE HYDROLASE"/>
    <property type="match status" value="1"/>
</dbReference>
<evidence type="ECO:0000259" key="1">
    <source>
        <dbReference type="Pfam" id="PF13614"/>
    </source>
</evidence>